<dbReference type="FunCoup" id="A0A7J7BYI7">
    <property type="interactions" value="17"/>
</dbReference>
<dbReference type="Proteomes" id="UP000593562">
    <property type="component" value="Unassembled WGS sequence"/>
</dbReference>
<dbReference type="GO" id="GO:0005634">
    <property type="term" value="C:nucleus"/>
    <property type="evidence" value="ECO:0007669"/>
    <property type="project" value="UniProtKB-SubCell"/>
</dbReference>
<comment type="subcellular location">
    <subcellularLocation>
        <location evidence="1">Nucleus</location>
    </subcellularLocation>
</comment>
<evidence type="ECO:0000256" key="2">
    <source>
        <dbReference type="ARBA" id="ARBA00023242"/>
    </source>
</evidence>
<dbReference type="PANTHER" id="PTHR33137">
    <property type="entry name" value="MEDIATOR OF RNA POLYMERASE II TRANSCRIPTION SUBUNIT 15A-RELATED"/>
    <property type="match status" value="1"/>
</dbReference>
<feature type="compositionally biased region" description="Low complexity" evidence="3">
    <location>
        <begin position="54"/>
        <end position="69"/>
    </location>
</feature>
<organism evidence="5 6">
    <name type="scientific">Tripterygium wilfordii</name>
    <name type="common">Thunder God vine</name>
    <dbReference type="NCBI Taxonomy" id="458696"/>
    <lineage>
        <taxon>Eukaryota</taxon>
        <taxon>Viridiplantae</taxon>
        <taxon>Streptophyta</taxon>
        <taxon>Embryophyta</taxon>
        <taxon>Tracheophyta</taxon>
        <taxon>Spermatophyta</taxon>
        <taxon>Magnoliopsida</taxon>
        <taxon>eudicotyledons</taxon>
        <taxon>Gunneridae</taxon>
        <taxon>Pentapetalae</taxon>
        <taxon>rosids</taxon>
        <taxon>fabids</taxon>
        <taxon>Celastrales</taxon>
        <taxon>Celastraceae</taxon>
        <taxon>Tripterygium</taxon>
    </lineage>
</organism>
<evidence type="ECO:0000259" key="4">
    <source>
        <dbReference type="Pfam" id="PF16987"/>
    </source>
</evidence>
<dbReference type="InterPro" id="IPR036529">
    <property type="entry name" value="KIX_dom_sf"/>
</dbReference>
<dbReference type="InterPro" id="IPR036546">
    <property type="entry name" value="MED15_KIX"/>
</dbReference>
<protein>
    <submittedName>
        <fullName evidence="5">CTV.22</fullName>
    </submittedName>
</protein>
<dbReference type="InterPro" id="IPR044661">
    <property type="entry name" value="MED15a/b/c-like"/>
</dbReference>
<dbReference type="PANTHER" id="PTHR33137:SF4">
    <property type="entry name" value="MEDIATOR OF RNA POLYMERASE II TRANSCRIPTION SUBUNIT 15A-RELATED"/>
    <property type="match status" value="1"/>
</dbReference>
<evidence type="ECO:0000256" key="1">
    <source>
        <dbReference type="ARBA" id="ARBA00004123"/>
    </source>
</evidence>
<evidence type="ECO:0000256" key="3">
    <source>
        <dbReference type="SAM" id="MobiDB-lite"/>
    </source>
</evidence>
<name>A0A7J7BYI7_TRIWF</name>
<dbReference type="Pfam" id="PF16987">
    <property type="entry name" value="KIX_2"/>
    <property type="match status" value="1"/>
</dbReference>
<evidence type="ECO:0000313" key="5">
    <source>
        <dbReference type="EMBL" id="KAF5726959.1"/>
    </source>
</evidence>
<sequence length="229" mass="24320">METLKRHLPFSGQEGLQELKKIAIRFEEKIYSAAVSQQDYLRKISLKMLTMENKSQNPLQSNSPSNSNKPPDPGSHNMQSQLHNQGQSLPTQLPSSQQVRQQLLSQNIQNNIASAGVQGSAGLALPSVPSLSQAPIPNIANGWKATGGWATATATTSTAVPELTAVSLSAAVAYEAEIPAGKSSTSTHATTYPATAEHITTNTVAIFSAIWYANIIHDAAFLDAIGSSL</sequence>
<dbReference type="GO" id="GO:0031490">
    <property type="term" value="F:chromatin DNA binding"/>
    <property type="evidence" value="ECO:0007669"/>
    <property type="project" value="InterPro"/>
</dbReference>
<keyword evidence="6" id="KW-1185">Reference proteome</keyword>
<comment type="caution">
    <text evidence="5">The sequence shown here is derived from an EMBL/GenBank/DDBJ whole genome shotgun (WGS) entry which is preliminary data.</text>
</comment>
<reference evidence="5 6" key="1">
    <citation type="journal article" date="2020" name="Nat. Commun.">
        <title>Genome of Tripterygium wilfordii and identification of cytochrome P450 involved in triptolide biosynthesis.</title>
        <authorList>
            <person name="Tu L."/>
            <person name="Su P."/>
            <person name="Zhang Z."/>
            <person name="Gao L."/>
            <person name="Wang J."/>
            <person name="Hu T."/>
            <person name="Zhou J."/>
            <person name="Zhang Y."/>
            <person name="Zhao Y."/>
            <person name="Liu Y."/>
            <person name="Song Y."/>
            <person name="Tong Y."/>
            <person name="Lu Y."/>
            <person name="Yang J."/>
            <person name="Xu C."/>
            <person name="Jia M."/>
            <person name="Peters R.J."/>
            <person name="Huang L."/>
            <person name="Gao W."/>
        </authorList>
    </citation>
    <scope>NUCLEOTIDE SEQUENCE [LARGE SCALE GENOMIC DNA]</scope>
    <source>
        <strain evidence="6">cv. XIE 37</strain>
        <tissue evidence="5">Leaf</tissue>
    </source>
</reference>
<proteinExistence type="predicted"/>
<feature type="compositionally biased region" description="Low complexity" evidence="3">
    <location>
        <begin position="85"/>
        <end position="101"/>
    </location>
</feature>
<evidence type="ECO:0000313" key="6">
    <source>
        <dbReference type="Proteomes" id="UP000593562"/>
    </source>
</evidence>
<dbReference type="EMBL" id="JAAARO010000022">
    <property type="protein sequence ID" value="KAF5726959.1"/>
    <property type="molecule type" value="Genomic_DNA"/>
</dbReference>
<gene>
    <name evidence="5" type="ORF">HS088_TW22G00644</name>
</gene>
<dbReference type="InParanoid" id="A0A7J7BYI7"/>
<feature type="domain" description="Mediator complex subunit 15 KIX" evidence="4">
    <location>
        <begin position="1"/>
        <end position="61"/>
    </location>
</feature>
<accession>A0A7J7BYI7</accession>
<keyword evidence="2" id="KW-0539">Nucleus</keyword>
<feature type="region of interest" description="Disordered" evidence="3">
    <location>
        <begin position="54"/>
        <end position="101"/>
    </location>
</feature>
<dbReference type="AlphaFoldDB" id="A0A7J7BYI7"/>
<dbReference type="GO" id="GO:0003713">
    <property type="term" value="F:transcription coactivator activity"/>
    <property type="evidence" value="ECO:0007669"/>
    <property type="project" value="InterPro"/>
</dbReference>
<dbReference type="FunFam" id="1.10.246.20:FF:000003">
    <property type="entry name" value="Mediator of RNA polymerase II transcription subunit 15a"/>
    <property type="match status" value="1"/>
</dbReference>
<dbReference type="Gene3D" id="1.10.246.20">
    <property type="entry name" value="Coactivator CBP, KIX domain"/>
    <property type="match status" value="1"/>
</dbReference>